<accession>A0A2H1FHL3</accession>
<protein>
    <recommendedName>
        <fullName evidence="1">Zinc-ribbon domain-containing protein</fullName>
    </recommendedName>
</protein>
<organism evidence="2 3">
    <name type="scientific">Candidatus Nitrosotalea okcheonensis</name>
    <dbReference type="NCBI Taxonomy" id="1903276"/>
    <lineage>
        <taxon>Archaea</taxon>
        <taxon>Nitrososphaerota</taxon>
        <taxon>Nitrososphaeria</taxon>
        <taxon>Nitrosotaleales</taxon>
        <taxon>Nitrosotaleaceae</taxon>
        <taxon>Nitrosotalea</taxon>
    </lineage>
</organism>
<dbReference type="InterPro" id="IPR026870">
    <property type="entry name" value="Zinc_ribbon_dom"/>
</dbReference>
<reference evidence="3" key="1">
    <citation type="submission" date="2017-03" db="EMBL/GenBank/DDBJ databases">
        <authorList>
            <person name="Herbold C."/>
        </authorList>
    </citation>
    <scope>NUCLEOTIDE SEQUENCE [LARGE SCALE GENOMIC DNA]</scope>
</reference>
<proteinExistence type="predicted"/>
<dbReference type="AlphaFoldDB" id="A0A2H1FHL3"/>
<evidence type="ECO:0000259" key="1">
    <source>
        <dbReference type="Pfam" id="PF13240"/>
    </source>
</evidence>
<evidence type="ECO:0000313" key="3">
    <source>
        <dbReference type="Proteomes" id="UP000230607"/>
    </source>
</evidence>
<keyword evidence="3" id="KW-1185">Reference proteome</keyword>
<dbReference type="Proteomes" id="UP000230607">
    <property type="component" value="Chromosome 1"/>
</dbReference>
<gene>
    <name evidence="2" type="ORF">NCS_30095</name>
</gene>
<name>A0A2H1FHL3_9ARCH</name>
<dbReference type="OrthoDB" id="6984at2157"/>
<dbReference type="RefSeq" id="WP_157928062.1">
    <property type="nucleotide sequence ID" value="NZ_LT841358.1"/>
</dbReference>
<dbReference type="EMBL" id="LT841358">
    <property type="protein sequence ID" value="SMH72255.1"/>
    <property type="molecule type" value="Genomic_DNA"/>
</dbReference>
<sequence>MKVFNGKTAADDYMSSHTLTFSTPELTLTRFSFWLGDMVPDTKNPGQQMPRLMNFIEEKDFAPTPLVDDDTFVPTGAMKTIGGLYGSVNVPTETSSKYCQECGSKLSLVAKFCTECGANQD</sequence>
<dbReference type="Pfam" id="PF13240">
    <property type="entry name" value="Zn_Ribbon_1"/>
    <property type="match status" value="1"/>
</dbReference>
<evidence type="ECO:0000313" key="2">
    <source>
        <dbReference type="EMBL" id="SMH72255.1"/>
    </source>
</evidence>
<feature type="domain" description="Zinc-ribbon" evidence="1">
    <location>
        <begin position="98"/>
        <end position="118"/>
    </location>
</feature>